<name>A0A8D2L875_VARKO</name>
<dbReference type="Proteomes" id="UP000694545">
    <property type="component" value="Unplaced"/>
</dbReference>
<evidence type="ECO:0000256" key="7">
    <source>
        <dbReference type="ARBA" id="ARBA00047660"/>
    </source>
</evidence>
<dbReference type="PRINTS" id="PR00449">
    <property type="entry name" value="RASTRNSFRMNG"/>
</dbReference>
<dbReference type="InterPro" id="IPR050305">
    <property type="entry name" value="Small_GTPase_Rab"/>
</dbReference>
<comment type="similarity">
    <text evidence="2">Belongs to the small GTPase superfamily. Rab family.</text>
</comment>
<dbReference type="GO" id="GO:0003925">
    <property type="term" value="F:G protein activity"/>
    <property type="evidence" value="ECO:0007669"/>
    <property type="project" value="UniProtKB-EC"/>
</dbReference>
<protein>
    <recommendedName>
        <fullName evidence="3">small monomeric GTPase</fullName>
        <ecNumber evidence="3">3.6.5.2</ecNumber>
    </recommendedName>
</protein>
<reference evidence="8" key="2">
    <citation type="submission" date="2025-09" db="UniProtKB">
        <authorList>
            <consortium name="Ensembl"/>
        </authorList>
    </citation>
    <scope>IDENTIFICATION</scope>
</reference>
<dbReference type="PROSITE" id="PS51421">
    <property type="entry name" value="RAS"/>
    <property type="match status" value="1"/>
</dbReference>
<dbReference type="Gene3D" id="3.40.50.300">
    <property type="entry name" value="P-loop containing nucleotide triphosphate hydrolases"/>
    <property type="match status" value="1"/>
</dbReference>
<dbReference type="Ensembl" id="ENSVKKT00000018761.1">
    <property type="protein sequence ID" value="ENSVKKP00000018299.1"/>
    <property type="gene ID" value="ENSVKKG00000012474.1"/>
</dbReference>
<dbReference type="SMART" id="SM00175">
    <property type="entry name" value="RAB"/>
    <property type="match status" value="1"/>
</dbReference>
<dbReference type="Pfam" id="PF00071">
    <property type="entry name" value="Ras"/>
    <property type="match status" value="1"/>
</dbReference>
<dbReference type="InterPro" id="IPR027417">
    <property type="entry name" value="P-loop_NTPase"/>
</dbReference>
<dbReference type="InterPro" id="IPR001806">
    <property type="entry name" value="Small_GTPase"/>
</dbReference>
<accession>A0A8D2L875</accession>
<dbReference type="PANTHER" id="PTHR47980">
    <property type="entry name" value="LD44762P"/>
    <property type="match status" value="1"/>
</dbReference>
<proteinExistence type="inferred from homology"/>
<dbReference type="AlphaFoldDB" id="A0A8D2L875"/>
<reference evidence="8" key="1">
    <citation type="submission" date="2025-08" db="UniProtKB">
        <authorList>
            <consortium name="Ensembl"/>
        </authorList>
    </citation>
    <scope>IDENTIFICATION</scope>
</reference>
<keyword evidence="5" id="KW-0342">GTP-binding</keyword>
<keyword evidence="4" id="KW-0547">Nucleotide-binding</keyword>
<dbReference type="PROSITE" id="PS51419">
    <property type="entry name" value="RAB"/>
    <property type="match status" value="1"/>
</dbReference>
<dbReference type="GO" id="GO:0005525">
    <property type="term" value="F:GTP binding"/>
    <property type="evidence" value="ECO:0007669"/>
    <property type="project" value="UniProtKB-KW"/>
</dbReference>
<dbReference type="GO" id="GO:0016020">
    <property type="term" value="C:membrane"/>
    <property type="evidence" value="ECO:0007669"/>
    <property type="project" value="UniProtKB-SubCell"/>
</dbReference>
<sequence>TNVMEKVVFLLVGHKCDLQSINRVTLEEAEGLATSLGTRFIETSAKDNINVDLAFETIASDIYEALKNKEIELQEGWDGVKVIHRERRSSLQRKKLPPEETPCLC</sequence>
<dbReference type="OMA" id="IHKTHIS"/>
<keyword evidence="9" id="KW-1185">Reference proteome</keyword>
<evidence type="ECO:0000256" key="5">
    <source>
        <dbReference type="ARBA" id="ARBA00023134"/>
    </source>
</evidence>
<evidence type="ECO:0000313" key="8">
    <source>
        <dbReference type="Ensembl" id="ENSVKKP00000018299.1"/>
    </source>
</evidence>
<keyword evidence="6" id="KW-0636">Prenylation</keyword>
<evidence type="ECO:0000256" key="4">
    <source>
        <dbReference type="ARBA" id="ARBA00022741"/>
    </source>
</evidence>
<keyword evidence="6" id="KW-0449">Lipoprotein</keyword>
<comment type="catalytic activity">
    <reaction evidence="7">
        <text>GTP + H2O = GDP + phosphate + H(+)</text>
        <dbReference type="Rhea" id="RHEA:19669"/>
        <dbReference type="ChEBI" id="CHEBI:15377"/>
        <dbReference type="ChEBI" id="CHEBI:15378"/>
        <dbReference type="ChEBI" id="CHEBI:37565"/>
        <dbReference type="ChEBI" id="CHEBI:43474"/>
        <dbReference type="ChEBI" id="CHEBI:58189"/>
        <dbReference type="EC" id="3.6.5.2"/>
    </reaction>
    <physiologicalReaction direction="left-to-right" evidence="7">
        <dbReference type="Rhea" id="RHEA:19670"/>
    </physiologicalReaction>
</comment>
<dbReference type="SUPFAM" id="SSF52540">
    <property type="entry name" value="P-loop containing nucleoside triphosphate hydrolases"/>
    <property type="match status" value="1"/>
</dbReference>
<evidence type="ECO:0000256" key="2">
    <source>
        <dbReference type="ARBA" id="ARBA00006270"/>
    </source>
</evidence>
<organism evidence="8 9">
    <name type="scientific">Varanus komodoensis</name>
    <name type="common">Komodo dragon</name>
    <dbReference type="NCBI Taxonomy" id="61221"/>
    <lineage>
        <taxon>Eukaryota</taxon>
        <taxon>Metazoa</taxon>
        <taxon>Chordata</taxon>
        <taxon>Craniata</taxon>
        <taxon>Vertebrata</taxon>
        <taxon>Euteleostomi</taxon>
        <taxon>Lepidosauria</taxon>
        <taxon>Squamata</taxon>
        <taxon>Bifurcata</taxon>
        <taxon>Unidentata</taxon>
        <taxon>Episquamata</taxon>
        <taxon>Toxicofera</taxon>
        <taxon>Anguimorpha</taxon>
        <taxon>Paleoanguimorpha</taxon>
        <taxon>Varanoidea</taxon>
        <taxon>Varanidae</taxon>
        <taxon>Varanus</taxon>
    </lineage>
</organism>
<evidence type="ECO:0000256" key="1">
    <source>
        <dbReference type="ARBA" id="ARBA00004635"/>
    </source>
</evidence>
<evidence type="ECO:0000256" key="3">
    <source>
        <dbReference type="ARBA" id="ARBA00011984"/>
    </source>
</evidence>
<evidence type="ECO:0000313" key="9">
    <source>
        <dbReference type="Proteomes" id="UP000694545"/>
    </source>
</evidence>
<dbReference type="FunFam" id="3.40.50.300:FF:002601">
    <property type="entry name" value="Ras-related protein R-Ras2, putative"/>
    <property type="match status" value="1"/>
</dbReference>
<evidence type="ECO:0000256" key="6">
    <source>
        <dbReference type="ARBA" id="ARBA00023289"/>
    </source>
</evidence>
<comment type="subcellular location">
    <subcellularLocation>
        <location evidence="1">Membrane</location>
        <topology evidence="1">Lipid-anchor</topology>
    </subcellularLocation>
</comment>
<dbReference type="EC" id="3.6.5.2" evidence="3"/>